<reference evidence="1 2" key="1">
    <citation type="journal article" date="2019" name="Int. J. Syst. Evol. Microbiol.">
        <title>Capsulimonas corticalis gen. nov., sp. nov., an aerobic capsulated bacterium, of a novel bacterial order, Capsulimonadales ord. nov., of the class Armatimonadia of the phylum Armatimonadetes.</title>
        <authorList>
            <person name="Li J."/>
            <person name="Kudo C."/>
            <person name="Tonouchi A."/>
        </authorList>
    </citation>
    <scope>NUCLEOTIDE SEQUENCE [LARGE SCALE GENOMIC DNA]</scope>
    <source>
        <strain evidence="1 2">AX-7</strain>
    </source>
</reference>
<dbReference type="EMBL" id="AP025739">
    <property type="protein sequence ID" value="BDI34232.1"/>
    <property type="molecule type" value="Genomic_DNA"/>
</dbReference>
<evidence type="ECO:0000313" key="1">
    <source>
        <dbReference type="EMBL" id="BDI34232.1"/>
    </source>
</evidence>
<organism evidence="1 2">
    <name type="scientific">Capsulimonas corticalis</name>
    <dbReference type="NCBI Taxonomy" id="2219043"/>
    <lineage>
        <taxon>Bacteria</taxon>
        <taxon>Bacillati</taxon>
        <taxon>Armatimonadota</taxon>
        <taxon>Armatimonadia</taxon>
        <taxon>Capsulimonadales</taxon>
        <taxon>Capsulimonadaceae</taxon>
        <taxon>Capsulimonas</taxon>
    </lineage>
</organism>
<name>A0A402CWR1_9BACT</name>
<evidence type="ECO:0000313" key="2">
    <source>
        <dbReference type="Proteomes" id="UP000287394"/>
    </source>
</evidence>
<proteinExistence type="predicted"/>
<protein>
    <submittedName>
        <fullName evidence="1">Uncharacterized protein</fullName>
    </submittedName>
</protein>
<dbReference type="Proteomes" id="UP000287394">
    <property type="component" value="Chromosome"/>
</dbReference>
<keyword evidence="2" id="KW-1185">Reference proteome</keyword>
<accession>A0A402CWR1</accession>
<dbReference type="AlphaFoldDB" id="A0A402CWR1"/>
<sequence>MLFQLILKDPGLHHGAHIRDPGVYVGLGDRDVVLPRLLVDQGVADQLLEYHWAGLAHGHIGDIRQGDVFAIDSRRCPGRAGPLCANGYGAPLGDEPVRNQGAGGRDGA</sequence>
<gene>
    <name evidence="1" type="ORF">CCAX7_62830</name>
</gene>
<dbReference type="KEGG" id="ccot:CCAX7_62830"/>